<dbReference type="PROSITE" id="PS51755">
    <property type="entry name" value="OMPR_PHOB"/>
    <property type="match status" value="1"/>
</dbReference>
<evidence type="ECO:0000256" key="2">
    <source>
        <dbReference type="ARBA" id="ARBA00023012"/>
    </source>
</evidence>
<dbReference type="PROSITE" id="PS50110">
    <property type="entry name" value="RESPONSE_REGULATORY"/>
    <property type="match status" value="1"/>
</dbReference>
<dbReference type="SUPFAM" id="SSF46894">
    <property type="entry name" value="C-terminal effector domain of the bipartite response regulators"/>
    <property type="match status" value="1"/>
</dbReference>
<name>A0ABY0IKN5_9RHOO</name>
<feature type="modified residue" description="4-aspartylphosphate" evidence="6">
    <location>
        <position position="51"/>
    </location>
</feature>
<accession>A0ABY0IKN5</accession>
<dbReference type="InterPro" id="IPR001867">
    <property type="entry name" value="OmpR/PhoB-type_DNA-bd"/>
</dbReference>
<dbReference type="RefSeq" id="WP_014236704.1">
    <property type="nucleotide sequence ID" value="NZ_SHKM01000003.1"/>
</dbReference>
<dbReference type="PANTHER" id="PTHR48111:SF22">
    <property type="entry name" value="REGULATOR OF RPOS"/>
    <property type="match status" value="1"/>
</dbReference>
<proteinExistence type="predicted"/>
<dbReference type="InterPro" id="IPR011006">
    <property type="entry name" value="CheY-like_superfamily"/>
</dbReference>
<gene>
    <name evidence="10" type="ORF">EV678_2917</name>
</gene>
<evidence type="ECO:0000259" key="9">
    <source>
        <dbReference type="PROSITE" id="PS51755"/>
    </source>
</evidence>
<dbReference type="SMART" id="SM00862">
    <property type="entry name" value="Trans_reg_C"/>
    <property type="match status" value="1"/>
</dbReference>
<evidence type="ECO:0000256" key="3">
    <source>
        <dbReference type="ARBA" id="ARBA00023015"/>
    </source>
</evidence>
<evidence type="ECO:0000313" key="11">
    <source>
        <dbReference type="Proteomes" id="UP000292136"/>
    </source>
</evidence>
<dbReference type="GO" id="GO:0003677">
    <property type="term" value="F:DNA binding"/>
    <property type="evidence" value="ECO:0007669"/>
    <property type="project" value="UniProtKB-KW"/>
</dbReference>
<evidence type="ECO:0000256" key="5">
    <source>
        <dbReference type="ARBA" id="ARBA00023163"/>
    </source>
</evidence>
<reference evidence="10 11" key="1">
    <citation type="submission" date="2019-02" db="EMBL/GenBank/DDBJ databases">
        <title>Genomic Encyclopedia of Type Strains, Phase IV (KMG-IV): sequencing the most valuable type-strain genomes for metagenomic binning, comparative biology and taxonomic classification.</title>
        <authorList>
            <person name="Goeker M."/>
        </authorList>
    </citation>
    <scope>NUCLEOTIDE SEQUENCE [LARGE SCALE GENOMIC DNA]</scope>
    <source>
        <strain evidence="10 11">DSM 21223</strain>
    </source>
</reference>
<keyword evidence="3" id="KW-0805">Transcription regulation</keyword>
<keyword evidence="4 7" id="KW-0238">DNA-binding</keyword>
<dbReference type="SUPFAM" id="SSF52172">
    <property type="entry name" value="CheY-like"/>
    <property type="match status" value="1"/>
</dbReference>
<dbReference type="EMBL" id="SHKM01000003">
    <property type="protein sequence ID" value="RZT75730.1"/>
    <property type="molecule type" value="Genomic_DNA"/>
</dbReference>
<evidence type="ECO:0000256" key="7">
    <source>
        <dbReference type="PROSITE-ProRule" id="PRU01091"/>
    </source>
</evidence>
<dbReference type="InterPro" id="IPR001789">
    <property type="entry name" value="Sig_transdc_resp-reg_receiver"/>
</dbReference>
<dbReference type="Proteomes" id="UP000292136">
    <property type="component" value="Unassembled WGS sequence"/>
</dbReference>
<feature type="domain" description="OmpR/PhoB-type" evidence="9">
    <location>
        <begin position="125"/>
        <end position="221"/>
    </location>
</feature>
<dbReference type="Gene3D" id="3.40.50.2300">
    <property type="match status" value="1"/>
</dbReference>
<dbReference type="CDD" id="cd00383">
    <property type="entry name" value="trans_reg_C"/>
    <property type="match status" value="1"/>
</dbReference>
<evidence type="ECO:0000259" key="8">
    <source>
        <dbReference type="PROSITE" id="PS50110"/>
    </source>
</evidence>
<dbReference type="SMART" id="SM00448">
    <property type="entry name" value="REC"/>
    <property type="match status" value="1"/>
</dbReference>
<evidence type="ECO:0000256" key="6">
    <source>
        <dbReference type="PROSITE-ProRule" id="PRU00169"/>
    </source>
</evidence>
<dbReference type="Gene3D" id="1.10.10.10">
    <property type="entry name" value="Winged helix-like DNA-binding domain superfamily/Winged helix DNA-binding domain"/>
    <property type="match status" value="1"/>
</dbReference>
<dbReference type="Gene3D" id="6.10.250.690">
    <property type="match status" value="1"/>
</dbReference>
<keyword evidence="1 6" id="KW-0597">Phosphoprotein</keyword>
<dbReference type="PANTHER" id="PTHR48111">
    <property type="entry name" value="REGULATOR OF RPOS"/>
    <property type="match status" value="1"/>
</dbReference>
<dbReference type="Pfam" id="PF00486">
    <property type="entry name" value="Trans_reg_C"/>
    <property type="match status" value="1"/>
</dbReference>
<dbReference type="CDD" id="cd17624">
    <property type="entry name" value="REC_OmpR_PmrA-like"/>
    <property type="match status" value="1"/>
</dbReference>
<dbReference type="InterPro" id="IPR016032">
    <property type="entry name" value="Sig_transdc_resp-reg_C-effctor"/>
</dbReference>
<feature type="domain" description="Response regulatory" evidence="8">
    <location>
        <begin position="2"/>
        <end position="116"/>
    </location>
</feature>
<keyword evidence="5" id="KW-0804">Transcription</keyword>
<dbReference type="InterPro" id="IPR036388">
    <property type="entry name" value="WH-like_DNA-bd_sf"/>
</dbReference>
<dbReference type="Pfam" id="PF00072">
    <property type="entry name" value="Response_reg"/>
    <property type="match status" value="1"/>
</dbReference>
<organism evidence="10 11">
    <name type="scientific">Azospira oryzae</name>
    <dbReference type="NCBI Taxonomy" id="146939"/>
    <lineage>
        <taxon>Bacteria</taxon>
        <taxon>Pseudomonadati</taxon>
        <taxon>Pseudomonadota</taxon>
        <taxon>Betaproteobacteria</taxon>
        <taxon>Rhodocyclales</taxon>
        <taxon>Rhodocyclaceae</taxon>
        <taxon>Azospira</taxon>
    </lineage>
</organism>
<keyword evidence="11" id="KW-1185">Reference proteome</keyword>
<keyword evidence="2" id="KW-0902">Two-component regulatory system</keyword>
<sequence length="222" mass="24436">MHILIVEDDRSIAENLYEFLESRGHQCDYADSLAAAGRLLAGGSFDCAVFDRSLPDGDALSLARRLRAEGSSLPVLMLTARDTLEDKLAGFDAGADDYLVKPFALQEVEVRLTALVRRAAPRKDAGVWRQGPLEYDATSQELRLAGQALRLPPKALRLAALLLQQPNRVFSRRELEIAIWGHEQEASDNLRSVLHTLRRALGEGAGVEVVNIHGLGYKLVAR</sequence>
<protein>
    <submittedName>
        <fullName evidence="10">DNA-binding response OmpR family regulator</fullName>
    </submittedName>
</protein>
<feature type="DNA-binding region" description="OmpR/PhoB-type" evidence="7">
    <location>
        <begin position="125"/>
        <end position="221"/>
    </location>
</feature>
<evidence type="ECO:0000256" key="4">
    <source>
        <dbReference type="ARBA" id="ARBA00023125"/>
    </source>
</evidence>
<dbReference type="InterPro" id="IPR039420">
    <property type="entry name" value="WalR-like"/>
</dbReference>
<evidence type="ECO:0000256" key="1">
    <source>
        <dbReference type="ARBA" id="ARBA00022553"/>
    </source>
</evidence>
<comment type="caution">
    <text evidence="10">The sequence shown here is derived from an EMBL/GenBank/DDBJ whole genome shotgun (WGS) entry which is preliminary data.</text>
</comment>
<evidence type="ECO:0000313" key="10">
    <source>
        <dbReference type="EMBL" id="RZT75730.1"/>
    </source>
</evidence>